<proteinExistence type="predicted"/>
<dbReference type="Proteomes" id="UP000427769">
    <property type="component" value="Chromosome"/>
</dbReference>
<dbReference type="KEGG" id="dwd:DSCW_07830"/>
<evidence type="ECO:0000313" key="3">
    <source>
        <dbReference type="Proteomes" id="UP000427769"/>
    </source>
</evidence>
<dbReference type="FunFam" id="2.170.150.20:FF:000007">
    <property type="entry name" value="Protein cereblon"/>
    <property type="match status" value="1"/>
</dbReference>
<evidence type="ECO:0000259" key="1">
    <source>
        <dbReference type="PROSITE" id="PS51788"/>
    </source>
</evidence>
<dbReference type="InterPro" id="IPR034750">
    <property type="entry name" value="CULT"/>
</dbReference>
<sequence>MEAAMDAIVCRRCLHEITSPAQIREINGAHTHTFANPEGIIYEIGCYGDAWGCGYIGLPSTEFTWFSGYAWRIAVCINCHVHLGWLFSAPDGRFFHGLITSRISTREK</sequence>
<organism evidence="2 3">
    <name type="scientific">Desulfosarcina widdelii</name>
    <dbReference type="NCBI Taxonomy" id="947919"/>
    <lineage>
        <taxon>Bacteria</taxon>
        <taxon>Pseudomonadati</taxon>
        <taxon>Thermodesulfobacteriota</taxon>
        <taxon>Desulfobacteria</taxon>
        <taxon>Desulfobacterales</taxon>
        <taxon>Desulfosarcinaceae</taxon>
        <taxon>Desulfosarcina</taxon>
    </lineage>
</organism>
<accession>A0A5K7YVM6</accession>
<dbReference type="EMBL" id="AP021875">
    <property type="protein sequence ID" value="BBO73366.1"/>
    <property type="molecule type" value="Genomic_DNA"/>
</dbReference>
<dbReference type="PROSITE" id="PS51788">
    <property type="entry name" value="CULT"/>
    <property type="match status" value="1"/>
</dbReference>
<dbReference type="AlphaFoldDB" id="A0A5K7YVM6"/>
<feature type="domain" description="CULT" evidence="1">
    <location>
        <begin position="5"/>
        <end position="107"/>
    </location>
</feature>
<keyword evidence="3" id="KW-1185">Reference proteome</keyword>
<evidence type="ECO:0000313" key="2">
    <source>
        <dbReference type="EMBL" id="BBO73366.1"/>
    </source>
</evidence>
<protein>
    <recommendedName>
        <fullName evidence="1">CULT domain-containing protein</fullName>
    </recommendedName>
</protein>
<dbReference type="CDD" id="cd15777">
    <property type="entry name" value="CRBN_C_like"/>
    <property type="match status" value="1"/>
</dbReference>
<reference evidence="2 3" key="1">
    <citation type="submission" date="2019-11" db="EMBL/GenBank/DDBJ databases">
        <title>Comparative genomics of hydrocarbon-degrading Desulfosarcina strains.</title>
        <authorList>
            <person name="Watanabe M."/>
            <person name="Kojima H."/>
            <person name="Fukui M."/>
        </authorList>
    </citation>
    <scope>NUCLEOTIDE SEQUENCE [LARGE SCALE GENOMIC DNA]</scope>
    <source>
        <strain evidence="2 3">PP31</strain>
    </source>
</reference>
<gene>
    <name evidence="2" type="ORF">DSCW_07830</name>
</gene>
<dbReference type="Gene3D" id="2.170.150.20">
    <property type="entry name" value="Peptide methionine sulfoxide reductase"/>
    <property type="match status" value="1"/>
</dbReference>
<name>A0A5K7YVM6_9BACT</name>